<evidence type="ECO:0000259" key="5">
    <source>
        <dbReference type="PROSITE" id="PS51634"/>
    </source>
</evidence>
<feature type="compositionally biased region" description="Polar residues" evidence="4">
    <location>
        <begin position="624"/>
        <end position="640"/>
    </location>
</feature>
<comment type="subcellular location">
    <subcellularLocation>
        <location evidence="1">Nucleus</location>
    </subcellularLocation>
</comment>
<feature type="region of interest" description="Disordered" evidence="4">
    <location>
        <begin position="621"/>
        <end position="640"/>
    </location>
</feature>
<feature type="region of interest" description="Disordered" evidence="4">
    <location>
        <begin position="127"/>
        <end position="168"/>
    </location>
</feature>
<dbReference type="Proteomes" id="UP000257109">
    <property type="component" value="Unassembled WGS sequence"/>
</dbReference>
<feature type="compositionally biased region" description="Polar residues" evidence="4">
    <location>
        <begin position="134"/>
        <end position="149"/>
    </location>
</feature>
<organism evidence="6 7">
    <name type="scientific">Mucuna pruriens</name>
    <name type="common">Velvet bean</name>
    <name type="synonym">Dolichos pruriens</name>
    <dbReference type="NCBI Taxonomy" id="157652"/>
    <lineage>
        <taxon>Eukaryota</taxon>
        <taxon>Viridiplantae</taxon>
        <taxon>Streptophyta</taxon>
        <taxon>Embryophyta</taxon>
        <taxon>Tracheophyta</taxon>
        <taxon>Spermatophyta</taxon>
        <taxon>Magnoliopsida</taxon>
        <taxon>eudicotyledons</taxon>
        <taxon>Gunneridae</taxon>
        <taxon>Pentapetalae</taxon>
        <taxon>rosids</taxon>
        <taxon>fabids</taxon>
        <taxon>Fabales</taxon>
        <taxon>Fabaceae</taxon>
        <taxon>Papilionoideae</taxon>
        <taxon>50 kb inversion clade</taxon>
        <taxon>NPAAA clade</taxon>
        <taxon>indigoferoid/millettioid clade</taxon>
        <taxon>Phaseoleae</taxon>
        <taxon>Mucuna</taxon>
    </lineage>
</organism>
<name>A0A371I8L7_MUCPR</name>
<dbReference type="AlphaFoldDB" id="A0A371I8L7"/>
<dbReference type="PROSITE" id="PS51634">
    <property type="entry name" value="CRC"/>
    <property type="match status" value="1"/>
</dbReference>
<dbReference type="GO" id="GO:0005634">
    <property type="term" value="C:nucleus"/>
    <property type="evidence" value="ECO:0007669"/>
    <property type="project" value="UniProtKB-SubCell"/>
</dbReference>
<feature type="region of interest" description="Disordered" evidence="4">
    <location>
        <begin position="180"/>
        <end position="201"/>
    </location>
</feature>
<sequence>MDSPEPSANNGSSSASTLNPNANDSSESPQVQTTLIRALQAFRILANFSVVGFVLRTNSKRNWGYQIMNKNEFHVSPFQFQESPFLRYVSTLSPITTKASHVAQGFLGLNSPPLVFKSPRISHRETHLIERPQDTQSLGGEISQSENGGNSLGEAPGDSRKSNSEQSLPERFITVTQKAFDSKNDANTQNSSSPQSIDEYLADPGDIDQIYLADQDVEQSTDAAETSLSDPTKSKKNILKFDSTDGPGDKAEESLPLSEDSNKVHQEKPAYGEEPEKMEGEKNDVELVSQEPTKLESNLAADVFEKQYSRDPLPQLLPVENHLWDNKNRTPQWMPDPVQDVKGREDYNEIVSTSHVAAENILQDGSEVIKLVLFYFFVVLWRQAIVKYHGIRRRCLQFEETASNGRGSNKSHVKLNATLNKMEMVKLAEPVTSLSPQRGSGIVPLTASKPSGIGLHLNSIINAMPTGQAATTGVRLSDGLQRKKSTSSIRLQRIENVKRSILSSNAGGQSLVDTRNESHEIDASVATDAGNSESSNKPPSPPSKKKKRTSATPNGKGCKRCNCKKSKCLKLYCDCFTAGAFCTDPCACQGCLNRPEYAETVTDTRNLIQSRNPIAFAPKIVKPTTDNSSNMEDKNLTTPSSARHKRGCNCKRSMCLKKYCECYQANVGCSSGCRCEGCKNVHGKKEDYVALEHALSKERVSNVVEKGSDSTAHSKLEMVAGKTRYNPRRPSPITASFECSDQGKEAAKSRVISANYLPSAETAVNMFASNANYTKSSENSQALLETNEMLGTVPYDLQNCYNVNMDELSPRSRSIAILLELTPLPNPEALSSASSFSSGANERTNVFQSRLPQGRIQQLPGGSLRWRSSPLTPSTRVGQSQYIQCPESDSKLIDILENETPDILKEASTPMTSVKVNSPTQKRVSPPQARYHGIGSSSSGGGLRSGRKFILQAVPAFPPLSPCVDSKGNGNEDLGNNESK</sequence>
<dbReference type="EMBL" id="QJKJ01000670">
    <property type="protein sequence ID" value="RDY11284.1"/>
    <property type="molecule type" value="Genomic_DNA"/>
</dbReference>
<comment type="similarity">
    <text evidence="2">Belongs to the lin-54 family.</text>
</comment>
<evidence type="ECO:0000256" key="2">
    <source>
        <dbReference type="ARBA" id="ARBA00007267"/>
    </source>
</evidence>
<reference evidence="6" key="1">
    <citation type="submission" date="2018-05" db="EMBL/GenBank/DDBJ databases">
        <title>Draft genome of Mucuna pruriens seed.</title>
        <authorList>
            <person name="Nnadi N.E."/>
            <person name="Vos R."/>
            <person name="Hasami M.H."/>
            <person name="Devisetty U.K."/>
            <person name="Aguiy J.C."/>
        </authorList>
    </citation>
    <scope>NUCLEOTIDE SEQUENCE [LARGE SCALE GENOMIC DNA]</scope>
    <source>
        <strain evidence="6">JCA_2017</strain>
    </source>
</reference>
<protein>
    <submittedName>
        <fullName evidence="6">CRC domain-containing protein TSO1</fullName>
    </submittedName>
</protein>
<proteinExistence type="inferred from homology"/>
<keyword evidence="3" id="KW-0539">Nucleus</keyword>
<dbReference type="OrthoDB" id="6283463at2759"/>
<evidence type="ECO:0000313" key="6">
    <source>
        <dbReference type="EMBL" id="RDY11284.1"/>
    </source>
</evidence>
<feature type="region of interest" description="Disordered" evidence="4">
    <location>
        <begin position="525"/>
        <end position="558"/>
    </location>
</feature>
<dbReference type="STRING" id="157652.A0A371I8L7"/>
<evidence type="ECO:0000256" key="3">
    <source>
        <dbReference type="ARBA" id="ARBA00023242"/>
    </source>
</evidence>
<feature type="region of interest" description="Disordered" evidence="4">
    <location>
        <begin position="217"/>
        <end position="282"/>
    </location>
</feature>
<dbReference type="SMART" id="SM01114">
    <property type="entry name" value="CXC"/>
    <property type="match status" value="2"/>
</dbReference>
<gene>
    <name evidence="6" type="primary">TSO1</name>
    <name evidence="6" type="ORF">CR513_04071</name>
</gene>
<dbReference type="GO" id="GO:0003700">
    <property type="term" value="F:DNA-binding transcription factor activity"/>
    <property type="evidence" value="ECO:0007669"/>
    <property type="project" value="InterPro"/>
</dbReference>
<evidence type="ECO:0000256" key="1">
    <source>
        <dbReference type="ARBA" id="ARBA00004123"/>
    </source>
</evidence>
<feature type="compositionally biased region" description="Basic and acidic residues" evidence="4">
    <location>
        <begin position="260"/>
        <end position="282"/>
    </location>
</feature>
<feature type="region of interest" description="Disordered" evidence="4">
    <location>
        <begin position="912"/>
        <end position="945"/>
    </location>
</feature>
<dbReference type="Pfam" id="PF03638">
    <property type="entry name" value="TCR"/>
    <property type="match status" value="2"/>
</dbReference>
<accession>A0A371I8L7</accession>
<dbReference type="PANTHER" id="PTHR46159">
    <property type="entry name" value="PROTEIN TESMIN/TSO1-LIKE CXC 2"/>
    <property type="match status" value="1"/>
</dbReference>
<feature type="region of interest" description="Disordered" evidence="4">
    <location>
        <begin position="1"/>
        <end position="29"/>
    </location>
</feature>
<feature type="region of interest" description="Disordered" evidence="4">
    <location>
        <begin position="859"/>
        <end position="880"/>
    </location>
</feature>
<feature type="non-terminal residue" evidence="6">
    <location>
        <position position="1"/>
    </location>
</feature>
<dbReference type="InterPro" id="IPR044522">
    <property type="entry name" value="TSO1-like"/>
</dbReference>
<feature type="region of interest" description="Disordered" evidence="4">
    <location>
        <begin position="960"/>
        <end position="980"/>
    </location>
</feature>
<feature type="compositionally biased region" description="Polar residues" evidence="4">
    <location>
        <begin position="180"/>
        <end position="196"/>
    </location>
</feature>
<dbReference type="InterPro" id="IPR033467">
    <property type="entry name" value="Tesmin/TSO1-like_CXC"/>
</dbReference>
<feature type="domain" description="CRC" evidence="5">
    <location>
        <begin position="557"/>
        <end position="683"/>
    </location>
</feature>
<evidence type="ECO:0000313" key="7">
    <source>
        <dbReference type="Proteomes" id="UP000257109"/>
    </source>
</evidence>
<feature type="compositionally biased region" description="Polar residues" evidence="4">
    <location>
        <begin position="869"/>
        <end position="880"/>
    </location>
</feature>
<comment type="caution">
    <text evidence="6">The sequence shown here is derived from an EMBL/GenBank/DDBJ whole genome shotgun (WGS) entry which is preliminary data.</text>
</comment>
<feature type="compositionally biased region" description="Polar residues" evidence="4">
    <location>
        <begin position="218"/>
        <end position="231"/>
    </location>
</feature>
<keyword evidence="7" id="KW-1185">Reference proteome</keyword>
<evidence type="ECO:0000256" key="4">
    <source>
        <dbReference type="SAM" id="MobiDB-lite"/>
    </source>
</evidence>
<dbReference type="InterPro" id="IPR005172">
    <property type="entry name" value="CRC"/>
</dbReference>
<feature type="compositionally biased region" description="Polar residues" evidence="4">
    <location>
        <begin position="912"/>
        <end position="923"/>
    </location>
</feature>
<dbReference type="PANTHER" id="PTHR46159:SF6">
    <property type="entry name" value="OS12G0605300 PROTEIN"/>
    <property type="match status" value="1"/>
</dbReference>